<dbReference type="InterPro" id="IPR001633">
    <property type="entry name" value="EAL_dom"/>
</dbReference>
<dbReference type="PROSITE" id="PS50887">
    <property type="entry name" value="GGDEF"/>
    <property type="match status" value="1"/>
</dbReference>
<feature type="domain" description="PAS" evidence="4">
    <location>
        <begin position="941"/>
        <end position="1006"/>
    </location>
</feature>
<dbReference type="FunFam" id="3.20.20.450:FF:000001">
    <property type="entry name" value="Cyclic di-GMP phosphodiesterase yahA"/>
    <property type="match status" value="1"/>
</dbReference>
<keyword evidence="3" id="KW-0732">Signal</keyword>
<dbReference type="Gene3D" id="3.30.70.270">
    <property type="match status" value="1"/>
</dbReference>
<dbReference type="SMART" id="SM00086">
    <property type="entry name" value="PAC"/>
    <property type="match status" value="2"/>
</dbReference>
<dbReference type="Proteomes" id="UP000606935">
    <property type="component" value="Unassembled WGS sequence"/>
</dbReference>
<dbReference type="PANTHER" id="PTHR44757:SF2">
    <property type="entry name" value="BIOFILM ARCHITECTURE MAINTENANCE PROTEIN MBAA"/>
    <property type="match status" value="1"/>
</dbReference>
<evidence type="ECO:0000259" key="5">
    <source>
        <dbReference type="PROSITE" id="PS50113"/>
    </source>
</evidence>
<dbReference type="SUPFAM" id="SSF63829">
    <property type="entry name" value="Calcium-dependent phosphotriesterase"/>
    <property type="match status" value="2"/>
</dbReference>
<dbReference type="InterPro" id="IPR000160">
    <property type="entry name" value="GGDEF_dom"/>
</dbReference>
<dbReference type="EMBL" id="BMLS01000009">
    <property type="protein sequence ID" value="GGO75109.1"/>
    <property type="molecule type" value="Genomic_DNA"/>
</dbReference>
<dbReference type="InterPro" id="IPR052155">
    <property type="entry name" value="Biofilm_reg_signaling"/>
</dbReference>
<name>A0A917Z4T8_9ALTE</name>
<dbReference type="InterPro" id="IPR043128">
    <property type="entry name" value="Rev_trsase/Diguanyl_cyclase"/>
</dbReference>
<dbReference type="PROSITE" id="PS50112">
    <property type="entry name" value="PAS"/>
    <property type="match status" value="1"/>
</dbReference>
<dbReference type="SUPFAM" id="SSF50998">
    <property type="entry name" value="Quinoprotein alcohol dehydrogenase-like"/>
    <property type="match status" value="1"/>
</dbReference>
<accession>A0A917Z4T8</accession>
<evidence type="ECO:0000256" key="1">
    <source>
        <dbReference type="ARBA" id="ARBA00012282"/>
    </source>
</evidence>
<organism evidence="8 9">
    <name type="scientific">Bowmanella pacifica</name>
    <dbReference type="NCBI Taxonomy" id="502051"/>
    <lineage>
        <taxon>Bacteria</taxon>
        <taxon>Pseudomonadati</taxon>
        <taxon>Pseudomonadota</taxon>
        <taxon>Gammaproteobacteria</taxon>
        <taxon>Alteromonadales</taxon>
        <taxon>Alteromonadaceae</taxon>
        <taxon>Bowmanella</taxon>
    </lineage>
</organism>
<dbReference type="InterPro" id="IPR000014">
    <property type="entry name" value="PAS"/>
</dbReference>
<evidence type="ECO:0000256" key="2">
    <source>
        <dbReference type="ARBA" id="ARBA00022636"/>
    </source>
</evidence>
<dbReference type="Gene3D" id="2.130.10.10">
    <property type="entry name" value="YVTN repeat-like/Quinoprotein amine dehydrogenase"/>
    <property type="match status" value="2"/>
</dbReference>
<keyword evidence="2" id="KW-0973">c-di-GMP</keyword>
<dbReference type="Pfam" id="PF07494">
    <property type="entry name" value="Reg_prop"/>
    <property type="match status" value="1"/>
</dbReference>
<dbReference type="NCBIfam" id="TIGR00229">
    <property type="entry name" value="sensory_box"/>
    <property type="match status" value="1"/>
</dbReference>
<dbReference type="CDD" id="cd01949">
    <property type="entry name" value="GGDEF"/>
    <property type="match status" value="1"/>
</dbReference>
<dbReference type="InterPro" id="IPR000700">
    <property type="entry name" value="PAS-assoc_C"/>
</dbReference>
<dbReference type="Gene3D" id="3.20.20.450">
    <property type="entry name" value="EAL domain"/>
    <property type="match status" value="1"/>
</dbReference>
<dbReference type="CDD" id="cd01948">
    <property type="entry name" value="EAL"/>
    <property type="match status" value="1"/>
</dbReference>
<dbReference type="SUPFAM" id="SSF55785">
    <property type="entry name" value="PYP-like sensor domain (PAS domain)"/>
    <property type="match status" value="2"/>
</dbReference>
<dbReference type="SUPFAM" id="SSF141868">
    <property type="entry name" value="EAL domain-like"/>
    <property type="match status" value="1"/>
</dbReference>
<dbReference type="SUPFAM" id="SSF55073">
    <property type="entry name" value="Nucleotide cyclase"/>
    <property type="match status" value="1"/>
</dbReference>
<reference evidence="8" key="1">
    <citation type="journal article" date="2014" name="Int. J. Syst. Evol. Microbiol.">
        <title>Complete genome sequence of Corynebacterium casei LMG S-19264T (=DSM 44701T), isolated from a smear-ripened cheese.</title>
        <authorList>
            <consortium name="US DOE Joint Genome Institute (JGI-PGF)"/>
            <person name="Walter F."/>
            <person name="Albersmeier A."/>
            <person name="Kalinowski J."/>
            <person name="Ruckert C."/>
        </authorList>
    </citation>
    <scope>NUCLEOTIDE SEQUENCE</scope>
    <source>
        <strain evidence="8">CGMCC 1.7086</strain>
    </source>
</reference>
<dbReference type="SMART" id="SM00267">
    <property type="entry name" value="GGDEF"/>
    <property type="match status" value="1"/>
</dbReference>
<dbReference type="InterPro" id="IPR013783">
    <property type="entry name" value="Ig-like_fold"/>
</dbReference>
<sequence>MRLNPVKLGIFKVVLYLTLLLSPCSQATTSLSDIQFKNYSVPDGLSQSTVLDIAEDKYGFIWLATVNGLNRFDGYEFKQYHLDPNLPNSLPDKFIRQLFIAADGKLWVATNSGLAYYNRQSDNFTRFNTQNSQLSDDLIVSISEGLNGELWVADKNHLFRFNPQQQSFHKIKLADIDSFPETKSFLFHDDFLWLGSYGHGIQIYQVSENRLFPLNGENPWQLDIPASFLHEIKVIDDQYWLATEQGVYVLDKQLQLQHHLTTESQPALVSNLVQTIAQDGDQDVWLGTSEGLSIINPKRFTGLNIDQTNDALVSLDNRYVFKLFKDSNDSIWLGSFTGGAFQYNERTAFIKHYQAIPHSNVSISDDMVWAFSEAPNGQIWIATQSGGLNLFEPTNAGFTHYLSDFPHSIWDLAVDKQDRLWLATIDGIFIFKLDGAGKLNQVEHLLSGQLVDSVQLSGGRAWIWTTGVLSSININDFSFEQVPVPNKQGQLIKPSMVDSKNNVWLASNDGISLYNLDSEQFNHLLFAFNGKTSPLGDTNAIVEGPEYIWVSSFKSGLFKLDKQNYQILHHYTQENGLADNGILTMLLDDSAVWVATAAGIDQIDRQSGKLVRHIPKDLLDFNELNESAGLVTSQQHILFGGTKGFHIFNPQRLNEKVERVIRAPSITKLSIFNQEVRVGEIDSPLSHPIYQLPAVELENKASPFSFTFALLNPVNPKSVNYRYQMQGLSDQWLEANHNIRQATFTNLGFGNYTFRVQARELDGPWSPPAELAIRVKAPTWLHQSALIAYGIVAFLILSYWFRQYKLRRITQRRVSDSEERLKLTLWSSGDELWDWDIQHSEVHRANIWGVLDFPQDNHRVATELESNIHPSDLERVRDSLSQHLQGKSEYYETTYRVKDFKGDWQWVLDRGKVVAWDAGQHPLRMTGTLKNISHLKQAEEQLRLFKRSIETISDGVFITDTSFRIISVNQAYCAHTGETREQALASYLSFHQYPPAFTEEVRKTLRHKGNWSGEIESLRQNGERYEVDLNIDAIHSDDGSISHYVGVFSDITSRKRTEKELLQLANSDTLTGLPNRSFFQASHQNLVRKGAHHALLCMDMDNFKKINDSMGHQTGDLLIKQIAARLQKIAGTNATCYRLGGDEFSVLVENSTDIHRITHLAQRILDEMARPFIINRQEFVLGGSLGIAFYPEDGVSPQELLKNADTAMYFAKNAGGNKYQFFSGEMNQNAVRQLQIENLIRHGIKEDLFSVYYQPKVDIASGQLVSMEALVRFEHPEKGIVSPDQFIPLAEETGQIIEIGDIVLRKACEDTQRWVKQGLFSGRVAINISARQFELPDLDRRIEQVLRQTGLSPLHLECEITEGTLMQRPEQSLELMQRLREMGIHLALDDFGTGYSSLAYLKRFPLNTLKIDKAFIDDIATSAVDRHMTSAIITIAHNLGLKVVAEGVEEEQQLSILRRYECEMLQGYLYSKPLSSERFTKLLQENRHLTKLIKQNNF</sequence>
<dbReference type="SMART" id="SM00091">
    <property type="entry name" value="PAS"/>
    <property type="match status" value="1"/>
</dbReference>
<keyword evidence="9" id="KW-1185">Reference proteome</keyword>
<evidence type="ECO:0000256" key="3">
    <source>
        <dbReference type="SAM" id="SignalP"/>
    </source>
</evidence>
<dbReference type="GO" id="GO:0071111">
    <property type="term" value="F:cyclic-guanylate-specific phosphodiesterase activity"/>
    <property type="evidence" value="ECO:0007669"/>
    <property type="project" value="UniProtKB-EC"/>
</dbReference>
<dbReference type="InterPro" id="IPR001610">
    <property type="entry name" value="PAC"/>
</dbReference>
<dbReference type="PROSITE" id="PS50113">
    <property type="entry name" value="PAC"/>
    <property type="match status" value="1"/>
</dbReference>
<dbReference type="RefSeq" id="WP_229702306.1">
    <property type="nucleotide sequence ID" value="NZ_BMLS01000009.1"/>
</dbReference>
<gene>
    <name evidence="8" type="ORF">GCM10010982_39510</name>
</gene>
<dbReference type="EC" id="3.1.4.52" evidence="1"/>
<dbReference type="InterPro" id="IPR029787">
    <property type="entry name" value="Nucleotide_cyclase"/>
</dbReference>
<dbReference type="InterPro" id="IPR015943">
    <property type="entry name" value="WD40/YVTN_repeat-like_dom_sf"/>
</dbReference>
<protein>
    <recommendedName>
        <fullName evidence="1">cyclic-guanylate-specific phosphodiesterase</fullName>
        <ecNumber evidence="1">3.1.4.52</ecNumber>
    </recommendedName>
</protein>
<dbReference type="InterPro" id="IPR035919">
    <property type="entry name" value="EAL_sf"/>
</dbReference>
<feature type="domain" description="GGDEF" evidence="7">
    <location>
        <begin position="1091"/>
        <end position="1224"/>
    </location>
</feature>
<dbReference type="PANTHER" id="PTHR44757">
    <property type="entry name" value="DIGUANYLATE CYCLASE DGCP"/>
    <property type="match status" value="1"/>
</dbReference>
<comment type="caution">
    <text evidence="8">The sequence shown here is derived from an EMBL/GenBank/DDBJ whole genome shotgun (WGS) entry which is preliminary data.</text>
</comment>
<evidence type="ECO:0000259" key="6">
    <source>
        <dbReference type="PROSITE" id="PS50883"/>
    </source>
</evidence>
<dbReference type="InterPro" id="IPR035965">
    <property type="entry name" value="PAS-like_dom_sf"/>
</dbReference>
<dbReference type="Pfam" id="PF07495">
    <property type="entry name" value="Y_Y_Y"/>
    <property type="match status" value="1"/>
</dbReference>
<dbReference type="Gene3D" id="2.60.40.10">
    <property type="entry name" value="Immunoglobulins"/>
    <property type="match status" value="1"/>
</dbReference>
<feature type="chain" id="PRO_5037893080" description="cyclic-guanylate-specific phosphodiesterase" evidence="3">
    <location>
        <begin position="28"/>
        <end position="1498"/>
    </location>
</feature>
<dbReference type="CDD" id="cd00130">
    <property type="entry name" value="PAS"/>
    <property type="match status" value="1"/>
</dbReference>
<dbReference type="Pfam" id="PF00563">
    <property type="entry name" value="EAL"/>
    <property type="match status" value="1"/>
</dbReference>
<reference evidence="8" key="2">
    <citation type="submission" date="2020-09" db="EMBL/GenBank/DDBJ databases">
        <authorList>
            <person name="Sun Q."/>
            <person name="Zhou Y."/>
        </authorList>
    </citation>
    <scope>NUCLEOTIDE SEQUENCE</scope>
    <source>
        <strain evidence="8">CGMCC 1.7086</strain>
    </source>
</reference>
<dbReference type="PROSITE" id="PS50883">
    <property type="entry name" value="EAL"/>
    <property type="match status" value="1"/>
</dbReference>
<proteinExistence type="predicted"/>
<evidence type="ECO:0000259" key="7">
    <source>
        <dbReference type="PROSITE" id="PS50887"/>
    </source>
</evidence>
<dbReference type="NCBIfam" id="TIGR00254">
    <property type="entry name" value="GGDEF"/>
    <property type="match status" value="1"/>
</dbReference>
<evidence type="ECO:0000313" key="8">
    <source>
        <dbReference type="EMBL" id="GGO75109.1"/>
    </source>
</evidence>
<dbReference type="Pfam" id="PF08447">
    <property type="entry name" value="PAS_3"/>
    <property type="match status" value="1"/>
</dbReference>
<evidence type="ECO:0000259" key="4">
    <source>
        <dbReference type="PROSITE" id="PS50112"/>
    </source>
</evidence>
<dbReference type="InterPro" id="IPR013655">
    <property type="entry name" value="PAS_fold_3"/>
</dbReference>
<feature type="domain" description="PAC" evidence="5">
    <location>
        <begin position="1011"/>
        <end position="1063"/>
    </location>
</feature>
<dbReference type="InterPro" id="IPR011123">
    <property type="entry name" value="Y_Y_Y"/>
</dbReference>
<dbReference type="Pfam" id="PF00990">
    <property type="entry name" value="GGDEF"/>
    <property type="match status" value="1"/>
</dbReference>
<feature type="signal peptide" evidence="3">
    <location>
        <begin position="1"/>
        <end position="27"/>
    </location>
</feature>
<feature type="domain" description="EAL" evidence="6">
    <location>
        <begin position="1233"/>
        <end position="1487"/>
    </location>
</feature>
<dbReference type="Pfam" id="PF13426">
    <property type="entry name" value="PAS_9"/>
    <property type="match status" value="1"/>
</dbReference>
<dbReference type="Gene3D" id="3.30.450.20">
    <property type="entry name" value="PAS domain"/>
    <property type="match status" value="2"/>
</dbReference>
<dbReference type="InterPro" id="IPR011110">
    <property type="entry name" value="Reg_prop"/>
</dbReference>
<dbReference type="SMART" id="SM00052">
    <property type="entry name" value="EAL"/>
    <property type="match status" value="1"/>
</dbReference>
<dbReference type="InterPro" id="IPR011047">
    <property type="entry name" value="Quinoprotein_ADH-like_sf"/>
</dbReference>
<evidence type="ECO:0000313" key="9">
    <source>
        <dbReference type="Proteomes" id="UP000606935"/>
    </source>
</evidence>